<keyword evidence="3" id="KW-1185">Reference proteome</keyword>
<feature type="signal peptide" evidence="1">
    <location>
        <begin position="1"/>
        <end position="24"/>
    </location>
</feature>
<name>A0A399F0W1_9DEIN</name>
<gene>
    <name evidence="2" type="ORF">Mrose_00285</name>
</gene>
<accession>A0A399F0W1</accession>
<reference evidence="2 3" key="1">
    <citation type="submission" date="2018-08" db="EMBL/GenBank/DDBJ databases">
        <title>Meiothermus roseus NBRC 110900 genome sequencing project.</title>
        <authorList>
            <person name="Da Costa M.S."/>
            <person name="Albuquerque L."/>
            <person name="Raposo P."/>
            <person name="Froufe H.J.C."/>
            <person name="Barroso C.S."/>
            <person name="Egas C."/>
        </authorList>
    </citation>
    <scope>NUCLEOTIDE SEQUENCE [LARGE SCALE GENOMIC DNA]</scope>
    <source>
        <strain evidence="2 3">NBRC 110900</strain>
    </source>
</reference>
<comment type="caution">
    <text evidence="2">The sequence shown here is derived from an EMBL/GenBank/DDBJ whole genome shotgun (WGS) entry which is preliminary data.</text>
</comment>
<dbReference type="Proteomes" id="UP000265341">
    <property type="component" value="Unassembled WGS sequence"/>
</dbReference>
<evidence type="ECO:0000313" key="3">
    <source>
        <dbReference type="Proteomes" id="UP000265341"/>
    </source>
</evidence>
<dbReference type="OrthoDB" id="31128at2"/>
<keyword evidence="1" id="KW-0732">Signal</keyword>
<evidence type="ECO:0000313" key="2">
    <source>
        <dbReference type="EMBL" id="RIH89693.1"/>
    </source>
</evidence>
<dbReference type="RefSeq" id="WP_119275640.1">
    <property type="nucleotide sequence ID" value="NZ_QWLA01000002.1"/>
</dbReference>
<dbReference type="AlphaFoldDB" id="A0A399F0W1"/>
<feature type="chain" id="PRO_5017271369" evidence="1">
    <location>
        <begin position="25"/>
        <end position="414"/>
    </location>
</feature>
<dbReference type="EMBL" id="QWLA01000002">
    <property type="protein sequence ID" value="RIH89693.1"/>
    <property type="molecule type" value="Genomic_DNA"/>
</dbReference>
<evidence type="ECO:0000256" key="1">
    <source>
        <dbReference type="SAM" id="SignalP"/>
    </source>
</evidence>
<dbReference type="PROSITE" id="PS51257">
    <property type="entry name" value="PROKAR_LIPOPROTEIN"/>
    <property type="match status" value="1"/>
</dbReference>
<protein>
    <submittedName>
        <fullName evidence="2">Uncharacterized protein</fullName>
    </submittedName>
</protein>
<organism evidence="2 3">
    <name type="scientific">Calidithermus roseus</name>
    <dbReference type="NCBI Taxonomy" id="1644118"/>
    <lineage>
        <taxon>Bacteria</taxon>
        <taxon>Thermotogati</taxon>
        <taxon>Deinococcota</taxon>
        <taxon>Deinococci</taxon>
        <taxon>Thermales</taxon>
        <taxon>Thermaceae</taxon>
        <taxon>Calidithermus</taxon>
    </lineage>
</organism>
<proteinExistence type="predicted"/>
<sequence>MKRFWPLLLLLSLLTACSGGGPQALNVTLVDGLGEPLQPLAGAWRLGPPPSTAGLPWNALPLSQTSWNLPIPPGTRFQVAFRCPSSGSTQSYASLDLSRAELSSSLVVRCPSAYASPTVTVGGSLSQALQSGTAASARGQVSLSGAAFSGLPLPQGIGREVGVFGVDSGGTPYFGRTGPISVGPGTTLVGPISLAVTPTLTVTAPPGFLSEAGLILTTSVQLPLAAWPGGTQGVGRPSLSAKDFFQFWTYHGFSYAFWRMNAMDPAVAAGATLNLGVPPLSLSGNQTHTATALPTFSNLSAGGFSPGLSFLGYALSLEEPGVRNWRHYLSPGALGSSSTYYVDLENAPGFSGVVPASGQGVQLYATAFAGSQALSALLAAKPISSETVTNHTLFLDRIWPVHLEATFMQSSFTW</sequence>